<evidence type="ECO:0000256" key="1">
    <source>
        <dbReference type="SAM" id="Phobius"/>
    </source>
</evidence>
<dbReference type="WBParaSite" id="ACAC_0001298201-mRNA-1">
    <property type="protein sequence ID" value="ACAC_0001298201-mRNA-1"/>
    <property type="gene ID" value="ACAC_0001298201"/>
</dbReference>
<dbReference type="InterPro" id="IPR019428">
    <property type="entry name" value="7TM_GPCR_serpentine_rcpt_Str"/>
</dbReference>
<dbReference type="AlphaFoldDB" id="A0A0K0DMP9"/>
<dbReference type="Pfam" id="PF10326">
    <property type="entry name" value="7TM_GPCR_Str"/>
    <property type="match status" value="1"/>
</dbReference>
<proteinExistence type="predicted"/>
<accession>A0A0K0DMP9</accession>
<evidence type="ECO:0000313" key="2">
    <source>
        <dbReference type="Proteomes" id="UP000035642"/>
    </source>
</evidence>
<keyword evidence="1" id="KW-1133">Transmembrane helix</keyword>
<dbReference type="Proteomes" id="UP000035642">
    <property type="component" value="Unassembled WGS sequence"/>
</dbReference>
<sequence length="142" mass="16234">LFPIRTTVEFTSSLLLFVSVVVNAFFIYIVYSKTRHETGSYKNVMMLFSLCNILYSTTEFVAAPVSVFSLFKNHAEEIASLMKNTVISVTTEMTLKVEVVLWAKWFKHVLLTFHSFPCIHCLRLFYNSRCGLGCCLGIFFSS</sequence>
<feature type="transmembrane region" description="Helical" evidence="1">
    <location>
        <begin position="43"/>
        <end position="71"/>
    </location>
</feature>
<feature type="transmembrane region" description="Helical" evidence="1">
    <location>
        <begin position="12"/>
        <end position="31"/>
    </location>
</feature>
<keyword evidence="1" id="KW-0472">Membrane</keyword>
<protein>
    <submittedName>
        <fullName evidence="3">G_PROTEIN_RECEP_F1_2 domain-containing protein</fullName>
    </submittedName>
</protein>
<organism evidence="2 3">
    <name type="scientific">Angiostrongylus cantonensis</name>
    <name type="common">Rat lungworm</name>
    <dbReference type="NCBI Taxonomy" id="6313"/>
    <lineage>
        <taxon>Eukaryota</taxon>
        <taxon>Metazoa</taxon>
        <taxon>Ecdysozoa</taxon>
        <taxon>Nematoda</taxon>
        <taxon>Chromadorea</taxon>
        <taxon>Rhabditida</taxon>
        <taxon>Rhabditina</taxon>
        <taxon>Rhabditomorpha</taxon>
        <taxon>Strongyloidea</taxon>
        <taxon>Metastrongylidae</taxon>
        <taxon>Angiostrongylus</taxon>
    </lineage>
</organism>
<evidence type="ECO:0000313" key="3">
    <source>
        <dbReference type="WBParaSite" id="ACAC_0001298201-mRNA-1"/>
    </source>
</evidence>
<reference evidence="3" key="2">
    <citation type="submission" date="2017-02" db="UniProtKB">
        <authorList>
            <consortium name="WormBaseParasite"/>
        </authorList>
    </citation>
    <scope>IDENTIFICATION</scope>
</reference>
<keyword evidence="1" id="KW-0812">Transmembrane</keyword>
<reference evidence="2" key="1">
    <citation type="submission" date="2012-09" db="EMBL/GenBank/DDBJ databases">
        <authorList>
            <person name="Martin A.A."/>
        </authorList>
    </citation>
    <scope>NUCLEOTIDE SEQUENCE</scope>
</reference>
<name>A0A0K0DMP9_ANGCA</name>
<keyword evidence="2" id="KW-1185">Reference proteome</keyword>